<sequence length="168" mass="19012">VSRRISACLTDIVYWMTAHNLKLNPSKTELLFIPDTPNPYHDLTVSFENSLVSPTKAAHSSFLTYEGFNLFFPRKLPRCLRSLVISKLDYCNSLLAGLPLRAIKPLQLVQNAAARLVFNLPKCTNVTPLLRSLHWLPVAARIRFKTLMHAYKSKNGPAPSYMRSMIKA</sequence>
<organism evidence="1 2">
    <name type="scientific">Electrophorus voltai</name>
    <dbReference type="NCBI Taxonomy" id="2609070"/>
    <lineage>
        <taxon>Eukaryota</taxon>
        <taxon>Metazoa</taxon>
        <taxon>Chordata</taxon>
        <taxon>Craniata</taxon>
        <taxon>Vertebrata</taxon>
        <taxon>Euteleostomi</taxon>
        <taxon>Actinopterygii</taxon>
        <taxon>Neopterygii</taxon>
        <taxon>Teleostei</taxon>
        <taxon>Ostariophysi</taxon>
        <taxon>Gymnotiformes</taxon>
        <taxon>Gymnotoidei</taxon>
        <taxon>Gymnotidae</taxon>
        <taxon>Electrophorus</taxon>
    </lineage>
</organism>
<dbReference type="AlphaFoldDB" id="A0AAD9DSM7"/>
<protein>
    <recommendedName>
        <fullName evidence="3">Reverse transcriptase domain-containing protein</fullName>
    </recommendedName>
</protein>
<feature type="non-terminal residue" evidence="1">
    <location>
        <position position="168"/>
    </location>
</feature>
<evidence type="ECO:0000313" key="1">
    <source>
        <dbReference type="EMBL" id="KAK1792541.1"/>
    </source>
</evidence>
<dbReference type="PANTHER" id="PTHR33332">
    <property type="entry name" value="REVERSE TRANSCRIPTASE DOMAIN-CONTAINING PROTEIN"/>
    <property type="match status" value="1"/>
</dbReference>
<keyword evidence="2" id="KW-1185">Reference proteome</keyword>
<gene>
    <name evidence="1" type="ORF">P4O66_012475</name>
</gene>
<dbReference type="EMBL" id="JAROKS010000019">
    <property type="protein sequence ID" value="KAK1792541.1"/>
    <property type="molecule type" value="Genomic_DNA"/>
</dbReference>
<evidence type="ECO:0008006" key="3">
    <source>
        <dbReference type="Google" id="ProtNLM"/>
    </source>
</evidence>
<evidence type="ECO:0000313" key="2">
    <source>
        <dbReference type="Proteomes" id="UP001239994"/>
    </source>
</evidence>
<comment type="caution">
    <text evidence="1">The sequence shown here is derived from an EMBL/GenBank/DDBJ whole genome shotgun (WGS) entry which is preliminary data.</text>
</comment>
<accession>A0AAD9DSM7</accession>
<name>A0AAD9DSM7_9TELE</name>
<dbReference type="Proteomes" id="UP001239994">
    <property type="component" value="Unassembled WGS sequence"/>
</dbReference>
<proteinExistence type="predicted"/>
<reference evidence="1" key="1">
    <citation type="submission" date="2023-03" db="EMBL/GenBank/DDBJ databases">
        <title>Electrophorus voltai genome.</title>
        <authorList>
            <person name="Bian C."/>
        </authorList>
    </citation>
    <scope>NUCLEOTIDE SEQUENCE</scope>
    <source>
        <strain evidence="1">CB-2022</strain>
        <tissue evidence="1">Muscle</tissue>
    </source>
</reference>